<feature type="compositionally biased region" description="Basic and acidic residues" evidence="7">
    <location>
        <begin position="398"/>
        <end position="418"/>
    </location>
</feature>
<name>A0A6D2HGU0_9BRAS</name>
<dbReference type="InterPro" id="IPR003340">
    <property type="entry name" value="B3_DNA-bd"/>
</dbReference>
<keyword evidence="2" id="KW-0677">Repeat</keyword>
<dbReference type="PANTHER" id="PTHR31674">
    <property type="entry name" value="B3 DOMAIN-CONTAINING PROTEIN REM-LIKE 3-RELATED"/>
    <property type="match status" value="1"/>
</dbReference>
<dbReference type="PROSITE" id="PS50863">
    <property type="entry name" value="B3"/>
    <property type="match status" value="4"/>
</dbReference>
<dbReference type="EMBL" id="CACVBM020000155">
    <property type="protein sequence ID" value="CAA7015275.1"/>
    <property type="molecule type" value="Genomic_DNA"/>
</dbReference>
<dbReference type="GO" id="GO:0005634">
    <property type="term" value="C:nucleus"/>
    <property type="evidence" value="ECO:0007669"/>
    <property type="project" value="UniProtKB-SubCell"/>
</dbReference>
<comment type="caution">
    <text evidence="9">The sequence shown here is derived from an EMBL/GenBank/DDBJ whole genome shotgun (WGS) entry which is preliminary data.</text>
</comment>
<feature type="domain" description="TF-B3" evidence="8">
    <location>
        <begin position="149"/>
        <end position="243"/>
    </location>
</feature>
<keyword evidence="4" id="KW-0238">DNA-binding</keyword>
<feature type="region of interest" description="Disordered" evidence="7">
    <location>
        <begin position="363"/>
        <end position="418"/>
    </location>
</feature>
<evidence type="ECO:0000256" key="1">
    <source>
        <dbReference type="ARBA" id="ARBA00004123"/>
    </source>
</evidence>
<sequence>MADPVLQSPTNPHFFQPLLPGFNSHIIIPVTFFSKHMKRRNGNKTARLRSDASDMTWEVEIDDGRRLTRGWQEFVTAHDLRIGDVVVFRHEGDLVFHVTPLGPSCCEIDYTPAHNIGYDSDDHHESRPMKKRAKKNPRREEDSSTDASCFVANVSIASLRDDKLYVPVGFVRLNSLRETTCKIVLLNEMGRSWNLTFYHDKSGAYLRHGWSSFCSANGIKEGRSTFKLVQKSGTPVIRLCQARYKPCRAESSSSDSSCFVGSVSPTSLRKDALYLPRGFVRSNGLKEGYCDEMVLKNEYGGTWKLVMRHHKSNNHTVIRQGWRNFCRANGLKARDPFRFKLVRTEETPVLCLCPAETKREGKQVECSDSTDVESISTDDSSGEESSETEEIEEEESRDDIIVKKENEEKGRDEISVKKENEEESISLRECLKVEKWKYCSEPGASSSQSQNRFVTLTVTPYSVKSNKLRLPLRFTRVNGINKAGEVTLLGQDGVKWCGCLVKDSNWGRMRLGSNWRGFCEVHGVRIGESFVLELIWEEDASPVLKFCNKVSCV</sequence>
<dbReference type="PANTHER" id="PTHR31674:SF82">
    <property type="entry name" value="TF-B3 DOMAIN-CONTAINING PROTEIN"/>
    <property type="match status" value="1"/>
</dbReference>
<evidence type="ECO:0000313" key="10">
    <source>
        <dbReference type="Proteomes" id="UP000467841"/>
    </source>
</evidence>
<dbReference type="SMART" id="SM01019">
    <property type="entry name" value="B3"/>
    <property type="match status" value="4"/>
</dbReference>
<dbReference type="InterPro" id="IPR015300">
    <property type="entry name" value="DNA-bd_pseudobarrel_sf"/>
</dbReference>
<feature type="region of interest" description="Disordered" evidence="7">
    <location>
        <begin position="117"/>
        <end position="144"/>
    </location>
</feature>
<comment type="subcellular location">
    <subcellularLocation>
        <location evidence="1">Nucleus</location>
    </subcellularLocation>
</comment>
<evidence type="ECO:0000256" key="5">
    <source>
        <dbReference type="ARBA" id="ARBA00023163"/>
    </source>
</evidence>
<feature type="domain" description="TF-B3" evidence="8">
    <location>
        <begin position="258"/>
        <end position="356"/>
    </location>
</feature>
<accession>A0A6D2HGU0</accession>
<protein>
    <recommendedName>
        <fullName evidence="8">TF-B3 domain-containing protein</fullName>
    </recommendedName>
</protein>
<dbReference type="OrthoDB" id="1109907at2759"/>
<dbReference type="Proteomes" id="UP000467841">
    <property type="component" value="Unassembled WGS sequence"/>
</dbReference>
<keyword evidence="10" id="KW-1185">Reference proteome</keyword>
<dbReference type="Gene3D" id="2.40.330.10">
    <property type="entry name" value="DNA-binding pseudobarrel domain"/>
    <property type="match status" value="4"/>
</dbReference>
<dbReference type="InterPro" id="IPR039218">
    <property type="entry name" value="REM_fam"/>
</dbReference>
<evidence type="ECO:0000256" key="7">
    <source>
        <dbReference type="SAM" id="MobiDB-lite"/>
    </source>
</evidence>
<dbReference type="SUPFAM" id="SSF101936">
    <property type="entry name" value="DNA-binding pseudobarrel domain"/>
    <property type="match status" value="4"/>
</dbReference>
<keyword evidence="3" id="KW-0805">Transcription regulation</keyword>
<dbReference type="Pfam" id="PF02362">
    <property type="entry name" value="B3"/>
    <property type="match status" value="4"/>
</dbReference>
<keyword evidence="6" id="KW-0539">Nucleus</keyword>
<evidence type="ECO:0000256" key="2">
    <source>
        <dbReference type="ARBA" id="ARBA00022737"/>
    </source>
</evidence>
<evidence type="ECO:0000256" key="4">
    <source>
        <dbReference type="ARBA" id="ARBA00023125"/>
    </source>
</evidence>
<evidence type="ECO:0000256" key="3">
    <source>
        <dbReference type="ARBA" id="ARBA00023015"/>
    </source>
</evidence>
<dbReference type="CDD" id="cd10017">
    <property type="entry name" value="B3_DNA"/>
    <property type="match status" value="4"/>
</dbReference>
<evidence type="ECO:0000259" key="8">
    <source>
        <dbReference type="PROSITE" id="PS50863"/>
    </source>
</evidence>
<reference evidence="9" key="1">
    <citation type="submission" date="2020-01" db="EMBL/GenBank/DDBJ databases">
        <authorList>
            <person name="Mishra B."/>
        </authorList>
    </citation>
    <scope>NUCLEOTIDE SEQUENCE [LARGE SCALE GENOMIC DNA]</scope>
</reference>
<dbReference type="GO" id="GO:0003677">
    <property type="term" value="F:DNA binding"/>
    <property type="evidence" value="ECO:0007669"/>
    <property type="project" value="UniProtKB-KW"/>
</dbReference>
<feature type="domain" description="TF-B3" evidence="8">
    <location>
        <begin position="453"/>
        <end position="550"/>
    </location>
</feature>
<evidence type="ECO:0000256" key="6">
    <source>
        <dbReference type="ARBA" id="ARBA00023242"/>
    </source>
</evidence>
<feature type="domain" description="TF-B3" evidence="8">
    <location>
        <begin position="11"/>
        <end position="104"/>
    </location>
</feature>
<proteinExistence type="predicted"/>
<feature type="compositionally biased region" description="Acidic residues" evidence="7">
    <location>
        <begin position="380"/>
        <end position="397"/>
    </location>
</feature>
<organism evidence="9 10">
    <name type="scientific">Microthlaspi erraticum</name>
    <dbReference type="NCBI Taxonomy" id="1685480"/>
    <lineage>
        <taxon>Eukaryota</taxon>
        <taxon>Viridiplantae</taxon>
        <taxon>Streptophyta</taxon>
        <taxon>Embryophyta</taxon>
        <taxon>Tracheophyta</taxon>
        <taxon>Spermatophyta</taxon>
        <taxon>Magnoliopsida</taxon>
        <taxon>eudicotyledons</taxon>
        <taxon>Gunneridae</taxon>
        <taxon>Pentapetalae</taxon>
        <taxon>rosids</taxon>
        <taxon>malvids</taxon>
        <taxon>Brassicales</taxon>
        <taxon>Brassicaceae</taxon>
        <taxon>Coluteocarpeae</taxon>
        <taxon>Microthlaspi</taxon>
    </lineage>
</organism>
<dbReference type="AlphaFoldDB" id="A0A6D2HGU0"/>
<keyword evidence="5" id="KW-0804">Transcription</keyword>
<dbReference type="FunFam" id="2.40.330.10:FF:000009">
    <property type="entry name" value="Transcriptional factor B3 family protein"/>
    <property type="match status" value="1"/>
</dbReference>
<gene>
    <name evidence="9" type="ORF">MERR_LOCUS2510</name>
</gene>
<evidence type="ECO:0000313" key="9">
    <source>
        <dbReference type="EMBL" id="CAA7015275.1"/>
    </source>
</evidence>